<dbReference type="InterPro" id="IPR011032">
    <property type="entry name" value="GroES-like_sf"/>
</dbReference>
<dbReference type="Pfam" id="PF00550">
    <property type="entry name" value="PP-binding"/>
    <property type="match status" value="1"/>
</dbReference>
<dbReference type="InterPro" id="IPR014031">
    <property type="entry name" value="Ketoacyl_synth_C"/>
</dbReference>
<dbReference type="InterPro" id="IPR020807">
    <property type="entry name" value="PKS_DH"/>
</dbReference>
<dbReference type="Pfam" id="PF21089">
    <property type="entry name" value="PKS_DH_N"/>
    <property type="match status" value="1"/>
</dbReference>
<dbReference type="InterPro" id="IPR001227">
    <property type="entry name" value="Ac_transferase_dom_sf"/>
</dbReference>
<dbReference type="SUPFAM" id="SSF53901">
    <property type="entry name" value="Thiolase-like"/>
    <property type="match status" value="1"/>
</dbReference>
<dbReference type="Pfam" id="PF13460">
    <property type="entry name" value="NAD_binding_10"/>
    <property type="match status" value="1"/>
</dbReference>
<evidence type="ECO:0000256" key="7">
    <source>
        <dbReference type="ARBA" id="ARBA00023315"/>
    </source>
</evidence>
<name>A0A5N6YGD4_9EURO</name>
<evidence type="ECO:0000259" key="10">
    <source>
        <dbReference type="PROSITE" id="PS52004"/>
    </source>
</evidence>
<keyword evidence="3" id="KW-0808">Transferase</keyword>
<organism evidence="12">
    <name type="scientific">Aspergillus arachidicola</name>
    <dbReference type="NCBI Taxonomy" id="656916"/>
    <lineage>
        <taxon>Eukaryota</taxon>
        <taxon>Fungi</taxon>
        <taxon>Dikarya</taxon>
        <taxon>Ascomycota</taxon>
        <taxon>Pezizomycotina</taxon>
        <taxon>Eurotiomycetes</taxon>
        <taxon>Eurotiomycetidae</taxon>
        <taxon>Eurotiales</taxon>
        <taxon>Aspergillaceae</taxon>
        <taxon>Aspergillus</taxon>
        <taxon>Aspergillus subgen. Circumdati</taxon>
    </lineage>
</organism>
<dbReference type="Gene3D" id="3.40.366.10">
    <property type="entry name" value="Malonyl-Coenzyme A Acyl Carrier Protein, domain 2"/>
    <property type="match status" value="1"/>
</dbReference>
<dbReference type="SUPFAM" id="SSF51735">
    <property type="entry name" value="NAD(P)-binding Rossmann-fold domains"/>
    <property type="match status" value="3"/>
</dbReference>
<evidence type="ECO:0000313" key="12">
    <source>
        <dbReference type="EMBL" id="KAE8343509.1"/>
    </source>
</evidence>
<dbReference type="GO" id="GO:0008270">
    <property type="term" value="F:zinc ion binding"/>
    <property type="evidence" value="ECO:0007669"/>
    <property type="project" value="InterPro"/>
</dbReference>
<evidence type="ECO:0000256" key="5">
    <source>
        <dbReference type="ARBA" id="ARBA00023002"/>
    </source>
</evidence>
<feature type="region of interest" description="N-terminal hotdog fold" evidence="8">
    <location>
        <begin position="958"/>
        <end position="1094"/>
    </location>
</feature>
<dbReference type="InterPro" id="IPR042104">
    <property type="entry name" value="PKS_dehydratase_sf"/>
</dbReference>
<dbReference type="GO" id="GO:0004312">
    <property type="term" value="F:fatty acid synthase activity"/>
    <property type="evidence" value="ECO:0007669"/>
    <property type="project" value="TreeGrafter"/>
</dbReference>
<keyword evidence="1" id="KW-0596">Phosphopantetheine</keyword>
<dbReference type="Gene3D" id="3.90.180.10">
    <property type="entry name" value="Medium-chain alcohol dehydrogenases, catalytic domain"/>
    <property type="match status" value="1"/>
</dbReference>
<dbReference type="Gene3D" id="3.10.129.110">
    <property type="entry name" value="Polyketide synthase dehydratase"/>
    <property type="match status" value="1"/>
</dbReference>
<dbReference type="Pfam" id="PF00698">
    <property type="entry name" value="Acyl_transf_1"/>
    <property type="match status" value="1"/>
</dbReference>
<dbReference type="SMART" id="SM00827">
    <property type="entry name" value="PKS_AT"/>
    <property type="match status" value="1"/>
</dbReference>
<reference evidence="12" key="1">
    <citation type="submission" date="2019-04" db="EMBL/GenBank/DDBJ databases">
        <title>Friends and foes A comparative genomics study of 23 Aspergillus species from section Flavi.</title>
        <authorList>
            <consortium name="DOE Joint Genome Institute"/>
            <person name="Kjaerbolling I."/>
            <person name="Vesth T."/>
            <person name="Frisvad J.C."/>
            <person name="Nybo J.L."/>
            <person name="Theobald S."/>
            <person name="Kildgaard S."/>
            <person name="Isbrandt T."/>
            <person name="Kuo A."/>
            <person name="Sato A."/>
            <person name="Lyhne E.K."/>
            <person name="Kogle M.E."/>
            <person name="Wiebenga A."/>
            <person name="Kun R.S."/>
            <person name="Lubbers R.J."/>
            <person name="Makela M.R."/>
            <person name="Barry K."/>
            <person name="Chovatia M."/>
            <person name="Clum A."/>
            <person name="Daum C."/>
            <person name="Haridas S."/>
            <person name="He G."/>
            <person name="LaButti K."/>
            <person name="Lipzen A."/>
            <person name="Mondo S."/>
            <person name="Riley R."/>
            <person name="Salamov A."/>
            <person name="Simmons B.A."/>
            <person name="Magnuson J.K."/>
            <person name="Henrissat B."/>
            <person name="Mortensen U.H."/>
            <person name="Larsen T.O."/>
            <person name="Devries R.P."/>
            <person name="Grigoriev I.V."/>
            <person name="Machida M."/>
            <person name="Baker S.E."/>
            <person name="Andersen M.R."/>
        </authorList>
    </citation>
    <scope>NUCLEOTIDE SEQUENCE</scope>
    <source>
        <strain evidence="12">CBS 117612</strain>
    </source>
</reference>
<dbReference type="InterPro" id="IPR057326">
    <property type="entry name" value="KR_dom"/>
</dbReference>
<dbReference type="InterPro" id="IPR032821">
    <property type="entry name" value="PKS_assoc"/>
</dbReference>
<dbReference type="InterPro" id="IPR013968">
    <property type="entry name" value="PKS_KR"/>
</dbReference>
<keyword evidence="4" id="KW-0521">NADP</keyword>
<dbReference type="InterPro" id="IPR018201">
    <property type="entry name" value="Ketoacyl_synth_AS"/>
</dbReference>
<dbReference type="InterPro" id="IPR050091">
    <property type="entry name" value="PKS_NRPS_Biosynth_Enz"/>
</dbReference>
<dbReference type="InterPro" id="IPR049551">
    <property type="entry name" value="PKS_DH_C"/>
</dbReference>
<dbReference type="PROSITE" id="PS00606">
    <property type="entry name" value="KS3_1"/>
    <property type="match status" value="1"/>
</dbReference>
<keyword evidence="5" id="KW-0560">Oxidoreductase</keyword>
<keyword evidence="2" id="KW-0597">Phosphoprotein</keyword>
<evidence type="ECO:0000256" key="2">
    <source>
        <dbReference type="ARBA" id="ARBA00022553"/>
    </source>
</evidence>
<evidence type="ECO:0000256" key="3">
    <source>
        <dbReference type="ARBA" id="ARBA00022679"/>
    </source>
</evidence>
<dbReference type="InterPro" id="IPR020841">
    <property type="entry name" value="PKS_Beta-ketoAc_synthase_dom"/>
</dbReference>
<gene>
    <name evidence="12" type="ORF">BDV24DRAFT_161554</name>
</gene>
<evidence type="ECO:0000256" key="8">
    <source>
        <dbReference type="PROSITE-ProRule" id="PRU01363"/>
    </source>
</evidence>
<feature type="region of interest" description="C-terminal hotdog fold" evidence="8">
    <location>
        <begin position="1106"/>
        <end position="1260"/>
    </location>
</feature>
<evidence type="ECO:0000256" key="6">
    <source>
        <dbReference type="ARBA" id="ARBA00023268"/>
    </source>
</evidence>
<dbReference type="SMART" id="SM00822">
    <property type="entry name" value="PKS_KR"/>
    <property type="match status" value="1"/>
</dbReference>
<dbReference type="GO" id="GO:1901336">
    <property type="term" value="P:lactone biosynthetic process"/>
    <property type="evidence" value="ECO:0007669"/>
    <property type="project" value="UniProtKB-ARBA"/>
</dbReference>
<dbReference type="PROSITE" id="PS52019">
    <property type="entry name" value="PKS_MFAS_DH"/>
    <property type="match status" value="1"/>
</dbReference>
<dbReference type="Pfam" id="PF08659">
    <property type="entry name" value="KR"/>
    <property type="match status" value="1"/>
</dbReference>
<dbReference type="Pfam" id="PF02801">
    <property type="entry name" value="Ketoacyl-synt_C"/>
    <property type="match status" value="1"/>
</dbReference>
<accession>A0A5N6YGD4</accession>
<dbReference type="SUPFAM" id="SSF50129">
    <property type="entry name" value="GroES-like"/>
    <property type="match status" value="1"/>
</dbReference>
<dbReference type="GO" id="GO:0004315">
    <property type="term" value="F:3-oxoacyl-[acyl-carrier-protein] synthase activity"/>
    <property type="evidence" value="ECO:0007669"/>
    <property type="project" value="InterPro"/>
</dbReference>
<dbReference type="InterPro" id="IPR016039">
    <property type="entry name" value="Thiolase-like"/>
</dbReference>
<dbReference type="Pfam" id="PF00107">
    <property type="entry name" value="ADH_zinc_N"/>
    <property type="match status" value="1"/>
</dbReference>
<dbReference type="InterPro" id="IPR020843">
    <property type="entry name" value="ER"/>
</dbReference>
<dbReference type="Pfam" id="PF23114">
    <property type="entry name" value="NAD-bd_HRPKS_sdrA"/>
    <property type="match status" value="1"/>
</dbReference>
<dbReference type="InterPro" id="IPR013149">
    <property type="entry name" value="ADH-like_C"/>
</dbReference>
<dbReference type="FunFam" id="3.40.50.720:FF:000209">
    <property type="entry name" value="Polyketide synthase Pks12"/>
    <property type="match status" value="1"/>
</dbReference>
<dbReference type="SUPFAM" id="SSF47336">
    <property type="entry name" value="ACP-like"/>
    <property type="match status" value="1"/>
</dbReference>
<dbReference type="PROSITE" id="PS52004">
    <property type="entry name" value="KS3_2"/>
    <property type="match status" value="1"/>
</dbReference>
<dbReference type="Proteomes" id="UP000325558">
    <property type="component" value="Unassembled WGS sequence"/>
</dbReference>
<evidence type="ECO:0008006" key="13">
    <source>
        <dbReference type="Google" id="ProtNLM"/>
    </source>
</evidence>
<dbReference type="SMART" id="SM00825">
    <property type="entry name" value="PKS_KS"/>
    <property type="match status" value="1"/>
</dbReference>
<dbReference type="InterPro" id="IPR014030">
    <property type="entry name" value="Ketoacyl_synth_N"/>
</dbReference>
<dbReference type="SMART" id="SM00829">
    <property type="entry name" value="PKS_ER"/>
    <property type="match status" value="1"/>
</dbReference>
<dbReference type="GO" id="GO:0006633">
    <property type="term" value="P:fatty acid biosynthetic process"/>
    <property type="evidence" value="ECO:0007669"/>
    <property type="project" value="InterPro"/>
</dbReference>
<dbReference type="InterPro" id="IPR016040">
    <property type="entry name" value="NAD(P)-bd_dom"/>
</dbReference>
<dbReference type="SMART" id="SM00826">
    <property type="entry name" value="PKS_DH"/>
    <property type="match status" value="1"/>
</dbReference>
<dbReference type="InterPro" id="IPR036291">
    <property type="entry name" value="NAD(P)-bd_dom_sf"/>
</dbReference>
<sequence length="2697" mass="295048">MQLPMNEATPLENGHTETAASNIKSIAIVGIGCRFPGDISSPSDLWDFLAEERSAAGKVPKSRFNVDSFHGSKDEPSTTVALGGCFLQEDIRNFDNQFFGIHNREAADMDPQQRKLLEVVFESFESAGVTLDDVSGANVGCYVASFTPDFIAMQTKDVENMTRFTHLGMGATLLGNRISHVFNMKGPSCVVDTACSSSFYALHMACSALENGECDAAVVAGVNLIQTPEVHVGTSLGGVLSPASKCQTFDSSADGYARADGVGALYIKRLDDAIRDKDAIRSIIRSTAVNSNGRTPGISQPSVDGQEAVIRKAYARAGLNPRETAYVEVHGTGTSVGDPIEVEGLSRVFRKDQRHRPTLIGGVKPNLGHGEASSGLLSIMKASLSLERRQIPATISVKQINPKIKTEEWGVEIVTRMTDFPSECSPRRISINSFGFGGANAHGILEEPGRQTNKVSCRQAMSRNGDLTGTMNSQSDSRIGNGINGLNGHNVSSSLPYLLPLSANKLSSLQGRAERLSKMDFSAVSIADLAYTLGQRRSHLGLRGYVIARQATLAQDFSVDNLTLANSDSNLTDNKFAFVFTGQGAQWKGMARELLHFPVFADTIRQLDHELSTLAHAPEWKICDILMDDSEECPLNLAAFAQPITTAVQIGLVNVLRSWSILPQGVIGHSSGEIAAGYAAGLLTAREAIIIAYYRGYSVTSSAPEGAMAAVGLHCDDAHEWITRFGFNANLKVACINSPQSVTISGDSECIDTILSSLHAEGVFARKLKTDGKAYHSHHMAVIGTMYEKLLKKALSFEKQASLDLEQQDTHMYSTVMCQEVQSKAVRTAAYWRANLESPVRFSEGLTFLSEMTGQCTFVELGPHAALKMPIMQTLGKSTSYLATLNRGQDSSVSLLNFVGQLFVQGFKVDFSKLNHTYTHGTPIFIYDLPTYPWHYEKPPWNESRISREWRNTTHPRHELLGREVPGGNKTTFGWRNLLQMENVPWLRDHKLGDTVVFPATGYLSMAVEALMQKALPVGADGAGKSVALRHVDLLKALPLPEQGSIELYTELRPVAISNIRDSKFWWEFQISSISDDGPTVRAKGSIRLEPIAACGTQLPSRECRLAPQSRKLWYESIADSGLAFGPTFQHMHDIHTPDPKGVLYAEARTRTLAPTIEGAHPRPRYLIHPVLLDNLFQVALIACTGGFIHSMVGKVPTRLGSVRISLPSSPTDEGTIRSTSKMTGQSTNKIDSALFDGQQQLVAHFKDVEVTAYIGTERMEVRHPITRVTWKPDIAQVHDSATFSSALDHVLFQSDLGSFGSKANILAALDLIVHKNPDTDILCLSTDLSLITLSFLEVLDASSIYRRFNSFSLGRLSSDGGLEVAEVRNFIVPLGLRSLKYRMASSGDHFGLVILGDDIAVVDKLSSHTDGETVLIAPCDDNTLKHDRLSALSARSETAKNVQVLRAAPATNGTSTPDFDNVMLICRSPKHPADEHLAGHLSDDLGVPIKRVALKDLADSPIPPNSLVISTAELERSILAGAVPQEEFDGFKQMVEHAAWIVWITGSGVHEAFNPTLSLFAGFARAVVIEQPSTKIFSLELDPTTDAAVISRDVTRIVQNGKNAINDCEYIDNGSHLLISRIVPDERMNREFRTRQDGLASPMPLGSVVNAALSVRKPGQLSTTQFVKRPYPSLSTLATDKVVVKVSCVGLNAKDVNALAGHVQTTDARCSLECTGHIVAMGSDVRDLNIGDKVAVMYPGYFSTYEAVPAWSCVKLRDDEDLRTMASVMMVFSTAMYALYHRANLQPGESILIHSAAGGVGIATIQLAKLIGAEIFATVGTEEKKQYLIEHFGLTPDHIFNSRDSSFVSSIKSITNGRGVDVILNSLLGELLHESWDCLADFGRFVEIGKRDLLDQGRLNMEMFSRGTTFTAFDMSMLAESTSPTQHRVYKGLVTRVISLLRSGDIHPIEPLSVFNVSDIVQAFNHFNNAKRMGKIVISFEDQTQMVPVVHEKFSTQLDPHKSYLLVGCLGGLGRSVSKWMMSRGARKFIFLGRSGTQKPAAKRLIDELEESGAQCTIIKGDITKYPDVHRAVAAAPTPLGGVIQAAMGLNEAIFKHMPREYWLNGTEAKVQGTWNLHNALSALGKEKELDFFVLTSSISGKLGTATESNYCAANNFLDAFARYRRGLGLKAVSLGLGMVSEVGYLHEHPEIEDLLLRKGIRPLTEDELVQIFDFGLTQPPTSLHPHDLMPQSHILTGLEDTGLQGHRKQGYEGYWQFLSDARFDVLTCALRRNAGQSAQGNSTQASVIQEAIASNDREQLTDAVKVVLVKKLSNIILTPVDKIDVKTPLLDFGMDSMLAAELRQYIFGTMGVDVPFLDLMDKKTSIFGLAGVVADKLTITSRDMYRSGKSRVIGIIGPAGFGGSYLSVELIHRGHRVIGISRNPQSFGAHPLYTTRRVDIETASIDELANSFRDLEVLVSEYGPHTQGADALQYMPYVETVRKLILAVKLANVKYFVFVGGAGSLLVPGTHESLADYPGFFYAYRRQMAESDAHVRYMEERLGPIGTLLRSYRNARLAEKSGRATTEDTETIQTYEERIRKNDRASEYIKAGRACLLFFEGNTSFPWTFVSPSPLYRPGRRTGSYEITIDYVPLKEAKQGGDVLDGRLTGISAADLAVAIADEIDNPQLIYKHWTASGDLSDDTVYPTYVTVEDI</sequence>
<dbReference type="Pfam" id="PF16197">
    <property type="entry name" value="KAsynt_C_assoc"/>
    <property type="match status" value="1"/>
</dbReference>
<dbReference type="Gene3D" id="3.40.47.10">
    <property type="match status" value="1"/>
</dbReference>
<dbReference type="Gene3D" id="1.10.1200.10">
    <property type="entry name" value="ACP-like"/>
    <property type="match status" value="1"/>
</dbReference>
<dbReference type="Pfam" id="PF00109">
    <property type="entry name" value="ketoacyl-synt"/>
    <property type="match status" value="1"/>
</dbReference>
<protein>
    <recommendedName>
        <fullName evidence="13">Polyketide synthase</fullName>
    </recommendedName>
</protein>
<dbReference type="GO" id="GO:0044550">
    <property type="term" value="P:secondary metabolite biosynthetic process"/>
    <property type="evidence" value="ECO:0007669"/>
    <property type="project" value="UniProtKB-ARBA"/>
</dbReference>
<dbReference type="CDD" id="cd00833">
    <property type="entry name" value="PKS"/>
    <property type="match status" value="1"/>
</dbReference>
<evidence type="ECO:0000256" key="1">
    <source>
        <dbReference type="ARBA" id="ARBA00022450"/>
    </source>
</evidence>
<dbReference type="InterPro" id="IPR016036">
    <property type="entry name" value="Malonyl_transacylase_ACP-bd"/>
</dbReference>
<dbReference type="Gene3D" id="3.30.70.3290">
    <property type="match status" value="1"/>
</dbReference>
<feature type="domain" description="Carrier" evidence="9">
    <location>
        <begin position="2300"/>
        <end position="2379"/>
    </location>
</feature>
<dbReference type="PROSITE" id="PS50075">
    <property type="entry name" value="CARRIER"/>
    <property type="match status" value="1"/>
</dbReference>
<dbReference type="GO" id="GO:0016491">
    <property type="term" value="F:oxidoreductase activity"/>
    <property type="evidence" value="ECO:0007669"/>
    <property type="project" value="UniProtKB-KW"/>
</dbReference>
<dbReference type="InterPro" id="IPR002364">
    <property type="entry name" value="Quin_OxRdtase/zeta-crystal_CS"/>
</dbReference>
<dbReference type="InterPro" id="IPR016035">
    <property type="entry name" value="Acyl_Trfase/lysoPLipase"/>
</dbReference>
<dbReference type="InterPro" id="IPR009081">
    <property type="entry name" value="PP-bd_ACP"/>
</dbReference>
<evidence type="ECO:0000259" key="11">
    <source>
        <dbReference type="PROSITE" id="PS52019"/>
    </source>
</evidence>
<dbReference type="Gene3D" id="3.40.50.720">
    <property type="entry name" value="NAD(P)-binding Rossmann-like Domain"/>
    <property type="match status" value="3"/>
</dbReference>
<dbReference type="InterPro" id="IPR013154">
    <property type="entry name" value="ADH-like_N"/>
</dbReference>
<evidence type="ECO:0000256" key="4">
    <source>
        <dbReference type="ARBA" id="ARBA00022857"/>
    </source>
</evidence>
<evidence type="ECO:0000259" key="9">
    <source>
        <dbReference type="PROSITE" id="PS50075"/>
    </source>
</evidence>
<dbReference type="Pfam" id="PF14765">
    <property type="entry name" value="PS-DH"/>
    <property type="match status" value="1"/>
</dbReference>
<dbReference type="EMBL" id="ML737129">
    <property type="protein sequence ID" value="KAE8343509.1"/>
    <property type="molecule type" value="Genomic_DNA"/>
</dbReference>
<keyword evidence="6" id="KW-0511">Multifunctional enzyme</keyword>
<keyword evidence="7" id="KW-0012">Acyltransferase</keyword>
<dbReference type="OrthoDB" id="329835at2759"/>
<dbReference type="InterPro" id="IPR014043">
    <property type="entry name" value="Acyl_transferase_dom"/>
</dbReference>
<proteinExistence type="predicted"/>
<dbReference type="Pfam" id="PF08240">
    <property type="entry name" value="ADH_N"/>
    <property type="match status" value="1"/>
</dbReference>
<dbReference type="SUPFAM" id="SSF55048">
    <property type="entry name" value="Probable ACP-binding domain of malonyl-CoA ACP transacylase"/>
    <property type="match status" value="1"/>
</dbReference>
<dbReference type="PROSITE" id="PS01162">
    <property type="entry name" value="QOR_ZETA_CRYSTAL"/>
    <property type="match status" value="1"/>
</dbReference>
<dbReference type="CDD" id="cd05195">
    <property type="entry name" value="enoyl_red"/>
    <property type="match status" value="1"/>
</dbReference>
<feature type="active site" description="Proton acceptor; for dehydratase activity" evidence="8">
    <location>
        <position position="990"/>
    </location>
</feature>
<dbReference type="PANTHER" id="PTHR43775:SF50">
    <property type="entry name" value="HIGHLY REDUCING POLYKETIDE SYNTHASE SRDA"/>
    <property type="match status" value="1"/>
</dbReference>
<dbReference type="InterPro" id="IPR049900">
    <property type="entry name" value="PKS_mFAS_DH"/>
</dbReference>
<dbReference type="SUPFAM" id="SSF52151">
    <property type="entry name" value="FabD/lysophospholipase-like"/>
    <property type="match status" value="1"/>
</dbReference>
<dbReference type="InterPro" id="IPR036736">
    <property type="entry name" value="ACP-like_sf"/>
</dbReference>
<dbReference type="InterPro" id="IPR056501">
    <property type="entry name" value="NAD-bd_HRPKS_sdrA"/>
</dbReference>
<dbReference type="InterPro" id="IPR049552">
    <property type="entry name" value="PKS_DH_N"/>
</dbReference>
<feature type="active site" description="Proton donor; for dehydratase activity" evidence="8">
    <location>
        <position position="1174"/>
    </location>
</feature>
<dbReference type="PANTHER" id="PTHR43775">
    <property type="entry name" value="FATTY ACID SYNTHASE"/>
    <property type="match status" value="1"/>
</dbReference>
<feature type="domain" description="Ketosynthase family 3 (KS3)" evidence="10">
    <location>
        <begin position="23"/>
        <end position="447"/>
    </location>
</feature>
<feature type="domain" description="PKS/mFAS DH" evidence="11">
    <location>
        <begin position="958"/>
        <end position="1260"/>
    </location>
</feature>